<reference evidence="5 6" key="1">
    <citation type="submission" date="2015-11" db="EMBL/GenBank/DDBJ databases">
        <title>A Two-component Flavoprotein Monooxygenase System MeaXY Responsible for para-Hydroxylation of 2-Methyl-6-ethylaniline and 2,6-Diethylaniline in Sphingobium baderi DE-13.</title>
        <authorList>
            <person name="Cheng M."/>
            <person name="Meng Q."/>
            <person name="Yang Y."/>
            <person name="Chu C."/>
            <person name="Yan X."/>
            <person name="He J."/>
            <person name="Li S."/>
        </authorList>
    </citation>
    <scope>NUCLEOTIDE SEQUENCE [LARGE SCALE GENOMIC DNA]</scope>
    <source>
        <strain evidence="5 6">DE-13</strain>
    </source>
</reference>
<dbReference type="SMART" id="SM00411">
    <property type="entry name" value="BHL"/>
    <property type="match status" value="1"/>
</dbReference>
<dbReference type="AlphaFoldDB" id="A0A0S3EZP2"/>
<organism evidence="5 6">
    <name type="scientific">Sphingobium baderi</name>
    <dbReference type="NCBI Taxonomy" id="1332080"/>
    <lineage>
        <taxon>Bacteria</taxon>
        <taxon>Pseudomonadati</taxon>
        <taxon>Pseudomonadota</taxon>
        <taxon>Alphaproteobacteria</taxon>
        <taxon>Sphingomonadales</taxon>
        <taxon>Sphingomonadaceae</taxon>
        <taxon>Sphingobium</taxon>
    </lineage>
</organism>
<comment type="similarity">
    <text evidence="1 4">Belongs to the bacterial histone-like protein family.</text>
</comment>
<protein>
    <submittedName>
        <fullName evidence="5">Integration host factor</fullName>
    </submittedName>
</protein>
<evidence type="ECO:0000256" key="1">
    <source>
        <dbReference type="ARBA" id="ARBA00010529"/>
    </source>
</evidence>
<dbReference type="GO" id="GO:0003677">
    <property type="term" value="F:DNA binding"/>
    <property type="evidence" value="ECO:0007669"/>
    <property type="project" value="UniProtKB-KW"/>
</dbReference>
<evidence type="ECO:0000313" key="5">
    <source>
        <dbReference type="EMBL" id="ALR20897.1"/>
    </source>
</evidence>
<dbReference type="Gene3D" id="4.10.520.10">
    <property type="entry name" value="IHF-like DNA-binding proteins"/>
    <property type="match status" value="1"/>
</dbReference>
<dbReference type="PANTHER" id="PTHR33175">
    <property type="entry name" value="DNA-BINDING PROTEIN HU"/>
    <property type="match status" value="1"/>
</dbReference>
<dbReference type="PANTHER" id="PTHR33175:SF3">
    <property type="entry name" value="DNA-BINDING PROTEIN HU-BETA"/>
    <property type="match status" value="1"/>
</dbReference>
<dbReference type="STRING" id="1332080.ATN00_11910"/>
<dbReference type="InterPro" id="IPR010992">
    <property type="entry name" value="IHF-like_DNA-bd_dom_sf"/>
</dbReference>
<dbReference type="SUPFAM" id="SSF47729">
    <property type="entry name" value="IHF-like DNA-binding proteins"/>
    <property type="match status" value="1"/>
</dbReference>
<gene>
    <name evidence="5" type="ORF">ATN00_11910</name>
</gene>
<dbReference type="GO" id="GO:0030527">
    <property type="term" value="F:structural constituent of chromatin"/>
    <property type="evidence" value="ECO:0007669"/>
    <property type="project" value="InterPro"/>
</dbReference>
<dbReference type="Proteomes" id="UP000056968">
    <property type="component" value="Chromosome"/>
</dbReference>
<dbReference type="Pfam" id="PF00216">
    <property type="entry name" value="Bac_DNA_binding"/>
    <property type="match status" value="1"/>
</dbReference>
<keyword evidence="6" id="KW-1185">Reference proteome</keyword>
<dbReference type="OrthoDB" id="9799835at2"/>
<keyword evidence="2" id="KW-0226">DNA condensation</keyword>
<dbReference type="RefSeq" id="WP_062064851.1">
    <property type="nucleotide sequence ID" value="NZ_CP013264.1"/>
</dbReference>
<dbReference type="KEGG" id="sbd:ATN00_11910"/>
<accession>A0A0S3EZP2</accession>
<proteinExistence type="inferred from homology"/>
<name>A0A0S3EZP2_9SPHN</name>
<keyword evidence="3" id="KW-0238">DNA-binding</keyword>
<evidence type="ECO:0000256" key="2">
    <source>
        <dbReference type="ARBA" id="ARBA00023067"/>
    </source>
</evidence>
<dbReference type="EMBL" id="CP013264">
    <property type="protein sequence ID" value="ALR20897.1"/>
    <property type="molecule type" value="Genomic_DNA"/>
</dbReference>
<dbReference type="InterPro" id="IPR000119">
    <property type="entry name" value="Hist_DNA-bd"/>
</dbReference>
<evidence type="ECO:0000256" key="4">
    <source>
        <dbReference type="RuleBase" id="RU003939"/>
    </source>
</evidence>
<dbReference type="PRINTS" id="PR01727">
    <property type="entry name" value="DNABINDINGHU"/>
</dbReference>
<dbReference type="GO" id="GO:0030261">
    <property type="term" value="P:chromosome condensation"/>
    <property type="evidence" value="ECO:0007669"/>
    <property type="project" value="UniProtKB-KW"/>
</dbReference>
<evidence type="ECO:0000313" key="6">
    <source>
        <dbReference type="Proteomes" id="UP000056968"/>
    </source>
</evidence>
<evidence type="ECO:0000256" key="3">
    <source>
        <dbReference type="ARBA" id="ARBA00023125"/>
    </source>
</evidence>
<dbReference type="CDD" id="cd00591">
    <property type="entry name" value="HU_IHF"/>
    <property type="match status" value="1"/>
</dbReference>
<sequence>MTGNDIVEALSASQGISKADAKKYFDAILGLIGDAAANGEEVSFNGFGKFRVKQSAAREGRNPATGETITIRASRRVTFTAAKALKDKVND</sequence>